<dbReference type="EMBL" id="JAIRBB010000001">
    <property type="protein sequence ID" value="MCG2429503.1"/>
    <property type="molecule type" value="Genomic_DNA"/>
</dbReference>
<keyword evidence="1" id="KW-0560">Oxidoreductase</keyword>
<feature type="domain" description="DinB-like" evidence="5">
    <location>
        <begin position="13"/>
        <end position="148"/>
    </location>
</feature>
<dbReference type="InterPro" id="IPR024775">
    <property type="entry name" value="DinB-like"/>
</dbReference>
<dbReference type="AlphaFoldDB" id="A0A9X1R0V2"/>
<evidence type="ECO:0000313" key="6">
    <source>
        <dbReference type="EMBL" id="MCG2429503.1"/>
    </source>
</evidence>
<feature type="domain" description="Sulfatase-modifying factor enzyme-like" evidence="4">
    <location>
        <begin position="180"/>
        <end position="314"/>
    </location>
</feature>
<proteinExistence type="predicted"/>
<feature type="domain" description="Sulfatase-modifying factor enzyme-like" evidence="4">
    <location>
        <begin position="321"/>
        <end position="393"/>
    </location>
</feature>
<dbReference type="NCBIfam" id="TIGR03440">
    <property type="entry name" value="egtB_TIGR03440"/>
    <property type="match status" value="1"/>
</dbReference>
<dbReference type="Pfam" id="PF03781">
    <property type="entry name" value="FGE-sulfatase"/>
    <property type="match status" value="2"/>
</dbReference>
<evidence type="ECO:0000313" key="7">
    <source>
        <dbReference type="Proteomes" id="UP001139462"/>
    </source>
</evidence>
<evidence type="ECO:0000259" key="4">
    <source>
        <dbReference type="Pfam" id="PF03781"/>
    </source>
</evidence>
<dbReference type="GO" id="GO:0052699">
    <property type="term" value="P:ergothioneine biosynthetic process"/>
    <property type="evidence" value="ECO:0007669"/>
    <property type="project" value="InterPro"/>
</dbReference>
<evidence type="ECO:0000256" key="3">
    <source>
        <dbReference type="ARBA" id="ARBA00037882"/>
    </source>
</evidence>
<sequence>MIVTDTLVSFFLETRQHTEDICKPLEIEDYVVQPIVDVSPPKWHLGHTSWFFEEFILKPYKLNYKLFHDDFAFVFNSYYENVGKRVVRNDRGNLSRPGVAKVYDYRHYVTSEMKDFLTELHNTDKGISEKIKDLLLIGIHHEKQHQELLTTDIKYILGNNPLLPKYNDNFTENPIQNFEREWIDMKEGIYEIGHNNPDAFCYDNELGQHKVYLHDYKISNKLVTNAEYLTFINAGGYEDFNLWHAEGLDWVRTNNIKAPMYWHNIEGKWHQYTLQGLREIDLDAPLSHISYYEAFAYTQWKSCRLPTEFEWEAAQNNFEWGSRWEWTESAYLPYPNYTKAPGAIGEYNGKFMVNQKVLRGGSVATSKNHTRPTYRNFFQTNLRWQFTGLRLAK</sequence>
<evidence type="ECO:0000259" key="5">
    <source>
        <dbReference type="Pfam" id="PF12867"/>
    </source>
</evidence>
<dbReference type="InterPro" id="IPR016187">
    <property type="entry name" value="CTDL_fold"/>
</dbReference>
<protein>
    <submittedName>
        <fullName evidence="6">Ergothioneine biosynthesis protein EgtB</fullName>
    </submittedName>
</protein>
<dbReference type="PANTHER" id="PTHR23150:SF36">
    <property type="entry name" value="HERCYNINE OXYGENASE"/>
    <property type="match status" value="1"/>
</dbReference>
<evidence type="ECO:0000256" key="1">
    <source>
        <dbReference type="ARBA" id="ARBA00023002"/>
    </source>
</evidence>
<comment type="pathway">
    <text evidence="3">Amino-acid biosynthesis; ergothioneine biosynthesis.</text>
</comment>
<evidence type="ECO:0000256" key="2">
    <source>
        <dbReference type="ARBA" id="ARBA00023004"/>
    </source>
</evidence>
<gene>
    <name evidence="6" type="primary">egtB</name>
    <name evidence="6" type="ORF">K8344_00075</name>
</gene>
<dbReference type="PANTHER" id="PTHR23150">
    <property type="entry name" value="SULFATASE MODIFYING FACTOR 1, 2"/>
    <property type="match status" value="1"/>
</dbReference>
<dbReference type="SUPFAM" id="SSF56436">
    <property type="entry name" value="C-type lectin-like"/>
    <property type="match status" value="1"/>
</dbReference>
<keyword evidence="7" id="KW-1185">Reference proteome</keyword>
<dbReference type="Proteomes" id="UP001139462">
    <property type="component" value="Unassembled WGS sequence"/>
</dbReference>
<dbReference type="Pfam" id="PF12867">
    <property type="entry name" value="DinB_2"/>
    <property type="match status" value="1"/>
</dbReference>
<accession>A0A9X1R0V2</accession>
<dbReference type="RefSeq" id="WP_237606203.1">
    <property type="nucleotide sequence ID" value="NZ_JAIRBB010000001.1"/>
</dbReference>
<dbReference type="InterPro" id="IPR005532">
    <property type="entry name" value="SUMF_dom"/>
</dbReference>
<keyword evidence="2" id="KW-0408">Iron</keyword>
<comment type="caution">
    <text evidence="6">The sequence shown here is derived from an EMBL/GenBank/DDBJ whole genome shotgun (WGS) entry which is preliminary data.</text>
</comment>
<organism evidence="6 7">
    <name type="scientific">Aequorivita xiaoshiensis</name>
    <dbReference type="NCBI Taxonomy" id="2874476"/>
    <lineage>
        <taxon>Bacteria</taxon>
        <taxon>Pseudomonadati</taxon>
        <taxon>Bacteroidota</taxon>
        <taxon>Flavobacteriia</taxon>
        <taxon>Flavobacteriales</taxon>
        <taxon>Flavobacteriaceae</taxon>
        <taxon>Aequorivita</taxon>
    </lineage>
</organism>
<dbReference type="InterPro" id="IPR017806">
    <property type="entry name" value="EgtB"/>
</dbReference>
<reference evidence="6" key="1">
    <citation type="submission" date="2021-09" db="EMBL/GenBank/DDBJ databases">
        <title>Genome of Aequorivita sp. strain F64183.</title>
        <authorList>
            <person name="Wang Y."/>
        </authorList>
    </citation>
    <scope>NUCLEOTIDE SEQUENCE</scope>
    <source>
        <strain evidence="6">F64183</strain>
    </source>
</reference>
<name>A0A9X1R0V2_9FLAO</name>
<dbReference type="InterPro" id="IPR042095">
    <property type="entry name" value="SUMF_sf"/>
</dbReference>
<dbReference type="InterPro" id="IPR051043">
    <property type="entry name" value="Sulfatase_Mod_Factor_Kinase"/>
</dbReference>
<dbReference type="Gene3D" id="3.90.1580.10">
    <property type="entry name" value="paralog of FGE (formylglycine-generating enzyme)"/>
    <property type="match status" value="2"/>
</dbReference>